<keyword evidence="2" id="KW-1185">Reference proteome</keyword>
<evidence type="ECO:0000313" key="1">
    <source>
        <dbReference type="EMBL" id="WAR09266.1"/>
    </source>
</evidence>
<organism evidence="1 2">
    <name type="scientific">Mya arenaria</name>
    <name type="common">Soft-shell clam</name>
    <dbReference type="NCBI Taxonomy" id="6604"/>
    <lineage>
        <taxon>Eukaryota</taxon>
        <taxon>Metazoa</taxon>
        <taxon>Spiralia</taxon>
        <taxon>Lophotrochozoa</taxon>
        <taxon>Mollusca</taxon>
        <taxon>Bivalvia</taxon>
        <taxon>Autobranchia</taxon>
        <taxon>Heteroconchia</taxon>
        <taxon>Euheterodonta</taxon>
        <taxon>Imparidentia</taxon>
        <taxon>Neoheterodontei</taxon>
        <taxon>Myida</taxon>
        <taxon>Myoidea</taxon>
        <taxon>Myidae</taxon>
        <taxon>Mya</taxon>
    </lineage>
</organism>
<dbReference type="SUPFAM" id="SSF57924">
    <property type="entry name" value="Inhibitor of apoptosis (IAP) repeat"/>
    <property type="match status" value="2"/>
</dbReference>
<dbReference type="SMART" id="SM00238">
    <property type="entry name" value="BIR"/>
    <property type="match status" value="1"/>
</dbReference>
<dbReference type="Proteomes" id="UP001164746">
    <property type="component" value="Chromosome 6"/>
</dbReference>
<dbReference type="Gene3D" id="1.10.1170.10">
    <property type="entry name" value="Inhibitor Of Apoptosis Protein (2mihbC-IAP-1), Chain A"/>
    <property type="match status" value="2"/>
</dbReference>
<dbReference type="Pfam" id="PF00653">
    <property type="entry name" value="BIR"/>
    <property type="match status" value="1"/>
</dbReference>
<protein>
    <submittedName>
        <fullName evidence="1">Uncharacterized protein</fullName>
    </submittedName>
</protein>
<dbReference type="EMBL" id="CP111017">
    <property type="protein sequence ID" value="WAR09266.1"/>
    <property type="molecule type" value="Genomic_DNA"/>
</dbReference>
<evidence type="ECO:0000313" key="2">
    <source>
        <dbReference type="Proteomes" id="UP001164746"/>
    </source>
</evidence>
<proteinExistence type="predicted"/>
<reference evidence="1" key="1">
    <citation type="submission" date="2022-11" db="EMBL/GenBank/DDBJ databases">
        <title>Centuries of genome instability and evolution in soft-shell clam transmissible cancer (bioRxiv).</title>
        <authorList>
            <person name="Hart S.F.M."/>
            <person name="Yonemitsu M.A."/>
            <person name="Giersch R.M."/>
            <person name="Beal B.F."/>
            <person name="Arriagada G."/>
            <person name="Davis B.W."/>
            <person name="Ostrander E.A."/>
            <person name="Goff S.P."/>
            <person name="Metzger M.J."/>
        </authorList>
    </citation>
    <scope>NUCLEOTIDE SEQUENCE</scope>
    <source>
        <strain evidence="1">MELC-2E11</strain>
        <tissue evidence="1">Siphon/mantle</tissue>
    </source>
</reference>
<gene>
    <name evidence="1" type="ORF">MAR_019224</name>
</gene>
<dbReference type="PANTHER" id="PTHR10044">
    <property type="entry name" value="INHIBITOR OF APOPTOSIS"/>
    <property type="match status" value="1"/>
</dbReference>
<accession>A0ABY7EQ13</accession>
<name>A0ABY7EQ13_MYAAR</name>
<dbReference type="InterPro" id="IPR001370">
    <property type="entry name" value="BIR_rpt"/>
</dbReference>
<dbReference type="PANTHER" id="PTHR10044:SF139">
    <property type="entry name" value="DEATH-ASSOCIATED INHIBITOR OF APOPTOSIS 2"/>
    <property type="match status" value="1"/>
</dbReference>
<dbReference type="InterPro" id="IPR050784">
    <property type="entry name" value="IAP"/>
</dbReference>
<dbReference type="PROSITE" id="PS50143">
    <property type="entry name" value="BIR_REPEAT_2"/>
    <property type="match status" value="2"/>
</dbReference>
<sequence>MDSFSSQHKVSYHDTFWFLFLFAPAFEQKVHRMASSRHQQPVERKSSSRFSQPFERELSLKKLINAGQLNIKRLAEAGFHFHFDSVTNAQYIKCYACNCCLKNIRPEEVENIWTLHAQFVHYPDCTHVLSMQGLDFIQDNQEGQWGELIGYNPETVRTKCWENKPQPSAFSKINARIYRALQSRAVDKLEMVQAIEDNQEFADEDKRLETMLNDQYALHAEAGFYRENFGDSGCPMRLRCFSCKALWVAPDREDPWEKHVFLQDACQYLLLRKGKLFVQQTYKRKCRRQRHLSK</sequence>